<dbReference type="EMBL" id="CAAALY010022522">
    <property type="protein sequence ID" value="VEL14842.1"/>
    <property type="molecule type" value="Genomic_DNA"/>
</dbReference>
<name>A0A3S5CEK6_9PLAT</name>
<comment type="caution">
    <text evidence="2">The sequence shown here is derived from an EMBL/GenBank/DDBJ whole genome shotgun (WGS) entry which is preliminary data.</text>
</comment>
<dbReference type="AlphaFoldDB" id="A0A3S5CEK6"/>
<gene>
    <name evidence="2" type="ORF">PXEA_LOCUS8282</name>
</gene>
<evidence type="ECO:0000256" key="1">
    <source>
        <dbReference type="SAM" id="MobiDB-lite"/>
    </source>
</evidence>
<keyword evidence="3" id="KW-1185">Reference proteome</keyword>
<organism evidence="2 3">
    <name type="scientific">Protopolystoma xenopodis</name>
    <dbReference type="NCBI Taxonomy" id="117903"/>
    <lineage>
        <taxon>Eukaryota</taxon>
        <taxon>Metazoa</taxon>
        <taxon>Spiralia</taxon>
        <taxon>Lophotrochozoa</taxon>
        <taxon>Platyhelminthes</taxon>
        <taxon>Monogenea</taxon>
        <taxon>Polyopisthocotylea</taxon>
        <taxon>Polystomatidea</taxon>
        <taxon>Polystomatidae</taxon>
        <taxon>Protopolystoma</taxon>
    </lineage>
</organism>
<accession>A0A3S5CEK6</accession>
<dbReference type="Proteomes" id="UP000784294">
    <property type="component" value="Unassembled WGS sequence"/>
</dbReference>
<evidence type="ECO:0000313" key="3">
    <source>
        <dbReference type="Proteomes" id="UP000784294"/>
    </source>
</evidence>
<protein>
    <submittedName>
        <fullName evidence="2">Uncharacterized protein</fullName>
    </submittedName>
</protein>
<reference evidence="2" key="1">
    <citation type="submission" date="2018-11" db="EMBL/GenBank/DDBJ databases">
        <authorList>
            <consortium name="Pathogen Informatics"/>
        </authorList>
    </citation>
    <scope>NUCLEOTIDE SEQUENCE</scope>
</reference>
<evidence type="ECO:0000313" key="2">
    <source>
        <dbReference type="EMBL" id="VEL14842.1"/>
    </source>
</evidence>
<feature type="region of interest" description="Disordered" evidence="1">
    <location>
        <begin position="71"/>
        <end position="119"/>
    </location>
</feature>
<proteinExistence type="predicted"/>
<sequence>MSDRLLSSYIQISKVGLNSDSSSLNINSGTAVSSGSLVYLPVIASHGASKPRLTTSGVVANPEAFFLSNPPEPAVKPLVDEPRSSLHTPTSCGTKGDDQEASVATPDLPSSALPLDEHLTSNRPSCASGILPRAGPLSATFRRVSCIIFSIH</sequence>